<keyword evidence="1 5" id="KW-0808">Transferase</keyword>
<dbReference type="PANTHER" id="PTHR43420">
    <property type="entry name" value="ACETYLTRANSFERASE"/>
    <property type="match status" value="1"/>
</dbReference>
<dbReference type="InterPro" id="IPR050680">
    <property type="entry name" value="YpeA/RimI_acetyltransf"/>
</dbReference>
<dbReference type="RefSeq" id="WP_069994659.1">
    <property type="nucleotide sequence ID" value="NZ_FMPG01000002.1"/>
</dbReference>
<dbReference type="InterPro" id="IPR000182">
    <property type="entry name" value="GNAT_dom"/>
</dbReference>
<evidence type="ECO:0000313" key="6">
    <source>
        <dbReference type="Proteomes" id="UP000095412"/>
    </source>
</evidence>
<keyword evidence="2" id="KW-0012">Acyltransferase</keyword>
<dbReference type="OrthoDB" id="156739at2"/>
<proteinExistence type="predicted"/>
<evidence type="ECO:0000256" key="1">
    <source>
        <dbReference type="ARBA" id="ARBA00022679"/>
    </source>
</evidence>
<dbReference type="PROSITE" id="PS51186">
    <property type="entry name" value="GNAT"/>
    <property type="match status" value="1"/>
</dbReference>
<evidence type="ECO:0000313" key="7">
    <source>
        <dbReference type="Proteomes" id="UP000095768"/>
    </source>
</evidence>
<evidence type="ECO:0000259" key="3">
    <source>
        <dbReference type="PROSITE" id="PS51186"/>
    </source>
</evidence>
<dbReference type="Pfam" id="PF13673">
    <property type="entry name" value="Acetyltransf_10"/>
    <property type="match status" value="1"/>
</dbReference>
<sequence length="147" mass="17068">MTIKRANDAELEIINDTIPQLFKESITTTCVLTDEAMRTMSQRLKAQGATYYVLVENGQFKGFMLLDQGEDILSQQVYGFIYELFVFKSFRRQGVAQNLIDFAKIFFKEQGVDEIRLNVFAENNAKLLYEKVGFHDSRIIMKMDLEK</sequence>
<dbReference type="Proteomes" id="UP000095412">
    <property type="component" value="Unassembled WGS sequence"/>
</dbReference>
<gene>
    <name evidence="5" type="ORF">SAMEA2297795_00830</name>
    <name evidence="4" type="ORF">SAMEA2297796_00508</name>
</gene>
<name>A0A1D4JK15_9STAP</name>
<dbReference type="CDD" id="cd04301">
    <property type="entry name" value="NAT_SF"/>
    <property type="match status" value="1"/>
</dbReference>
<keyword evidence="6" id="KW-1185">Reference proteome</keyword>
<evidence type="ECO:0000256" key="2">
    <source>
        <dbReference type="ARBA" id="ARBA00023315"/>
    </source>
</evidence>
<dbReference type="Gene3D" id="3.40.630.30">
    <property type="match status" value="1"/>
</dbReference>
<evidence type="ECO:0000313" key="5">
    <source>
        <dbReference type="EMBL" id="SCS62129.1"/>
    </source>
</evidence>
<evidence type="ECO:0000313" key="4">
    <source>
        <dbReference type="EMBL" id="SCS43469.1"/>
    </source>
</evidence>
<dbReference type="SUPFAM" id="SSF55729">
    <property type="entry name" value="Acyl-CoA N-acyltransferases (Nat)"/>
    <property type="match status" value="1"/>
</dbReference>
<dbReference type="EMBL" id="FMPI01000002">
    <property type="protein sequence ID" value="SCS43469.1"/>
    <property type="molecule type" value="Genomic_DNA"/>
</dbReference>
<dbReference type="InterPro" id="IPR016181">
    <property type="entry name" value="Acyl_CoA_acyltransferase"/>
</dbReference>
<dbReference type="Proteomes" id="UP000095768">
    <property type="component" value="Unassembled WGS sequence"/>
</dbReference>
<reference evidence="5 7" key="1">
    <citation type="submission" date="2016-09" db="EMBL/GenBank/DDBJ databases">
        <authorList>
            <consortium name="Pathogen Informatics"/>
        </authorList>
    </citation>
    <scope>NUCLEOTIDE SEQUENCE [LARGE SCALE GENOMIC DNA]</scope>
    <source>
        <strain evidence="5 7">82B</strain>
    </source>
</reference>
<dbReference type="EMBL" id="FMPG01000002">
    <property type="protein sequence ID" value="SCS62129.1"/>
    <property type="molecule type" value="Genomic_DNA"/>
</dbReference>
<protein>
    <submittedName>
        <fullName evidence="5">Acetyltransferase</fullName>
    </submittedName>
</protein>
<organism evidence="5 7">
    <name type="scientific">Staphylococcus caeli</name>
    <dbReference type="NCBI Taxonomy" id="2201815"/>
    <lineage>
        <taxon>Bacteria</taxon>
        <taxon>Bacillati</taxon>
        <taxon>Bacillota</taxon>
        <taxon>Bacilli</taxon>
        <taxon>Bacillales</taxon>
        <taxon>Staphylococcaceae</taxon>
        <taxon>Staphylococcus</taxon>
    </lineage>
</organism>
<accession>A0A1D4JK15</accession>
<reference evidence="4 6" key="2">
    <citation type="submission" date="2016-09" db="EMBL/GenBank/DDBJ databases">
        <authorList>
            <consortium name="Pathogen Informatics"/>
            <person name="Sun Q."/>
            <person name="Inoue M."/>
        </authorList>
    </citation>
    <scope>NUCLEOTIDE SEQUENCE [LARGE SCALE GENOMIC DNA]</scope>
    <source>
        <strain evidence="4 6">82C</strain>
    </source>
</reference>
<feature type="domain" description="N-acetyltransferase" evidence="3">
    <location>
        <begin position="1"/>
        <end position="147"/>
    </location>
</feature>
<dbReference type="GO" id="GO:0016747">
    <property type="term" value="F:acyltransferase activity, transferring groups other than amino-acyl groups"/>
    <property type="evidence" value="ECO:0007669"/>
    <property type="project" value="InterPro"/>
</dbReference>
<dbReference type="AlphaFoldDB" id="A0A1D4JK15"/>